<dbReference type="SUPFAM" id="SSF56112">
    <property type="entry name" value="Protein kinase-like (PK-like)"/>
    <property type="match status" value="1"/>
</dbReference>
<feature type="chain" id="PRO_5015780713" description="Protein kinase domain-containing protein" evidence="2">
    <location>
        <begin position="17"/>
        <end position="845"/>
    </location>
</feature>
<evidence type="ECO:0000313" key="5">
    <source>
        <dbReference type="Proteomes" id="UP000245956"/>
    </source>
</evidence>
<feature type="region of interest" description="Disordered" evidence="1">
    <location>
        <begin position="132"/>
        <end position="193"/>
    </location>
</feature>
<gene>
    <name evidence="4" type="ORF">PCL_12023</name>
</gene>
<dbReference type="AlphaFoldDB" id="A0A2U3EBP9"/>
<feature type="compositionally biased region" description="Acidic residues" evidence="1">
    <location>
        <begin position="695"/>
        <end position="705"/>
    </location>
</feature>
<feature type="compositionally biased region" description="Low complexity" evidence="1">
    <location>
        <begin position="164"/>
        <end position="188"/>
    </location>
</feature>
<protein>
    <recommendedName>
        <fullName evidence="3">Protein kinase domain-containing protein</fullName>
    </recommendedName>
</protein>
<dbReference type="InterPro" id="IPR011009">
    <property type="entry name" value="Kinase-like_dom_sf"/>
</dbReference>
<dbReference type="Gene3D" id="1.20.120.1020">
    <property type="entry name" value="Prion-inhibition and propagation, HeLo domain"/>
    <property type="match status" value="1"/>
</dbReference>
<feature type="compositionally biased region" description="Basic and acidic residues" evidence="1">
    <location>
        <begin position="722"/>
        <end position="732"/>
    </location>
</feature>
<feature type="compositionally biased region" description="Polar residues" evidence="1">
    <location>
        <begin position="132"/>
        <end position="144"/>
    </location>
</feature>
<proteinExistence type="predicted"/>
<evidence type="ECO:0000313" key="4">
    <source>
        <dbReference type="EMBL" id="PWI71929.1"/>
    </source>
</evidence>
<dbReference type="Pfam" id="PF14479">
    <property type="entry name" value="HeLo"/>
    <property type="match status" value="1"/>
</dbReference>
<accession>A0A2U3EBP9</accession>
<dbReference type="Proteomes" id="UP000245956">
    <property type="component" value="Unassembled WGS sequence"/>
</dbReference>
<organism evidence="4 5">
    <name type="scientific">Purpureocillium lilacinum</name>
    <name type="common">Paecilomyces lilacinus</name>
    <dbReference type="NCBI Taxonomy" id="33203"/>
    <lineage>
        <taxon>Eukaryota</taxon>
        <taxon>Fungi</taxon>
        <taxon>Dikarya</taxon>
        <taxon>Ascomycota</taxon>
        <taxon>Pezizomycotina</taxon>
        <taxon>Sordariomycetes</taxon>
        <taxon>Hypocreomycetidae</taxon>
        <taxon>Hypocreales</taxon>
        <taxon>Ophiocordycipitaceae</taxon>
        <taxon>Purpureocillium</taxon>
    </lineage>
</organism>
<dbReference type="InterPro" id="IPR029498">
    <property type="entry name" value="HeLo_dom"/>
</dbReference>
<evidence type="ECO:0000256" key="2">
    <source>
        <dbReference type="SAM" id="SignalP"/>
    </source>
</evidence>
<name>A0A2U3EBP9_PURLI</name>
<dbReference type="PANTHER" id="PTHR37542">
    <property type="entry name" value="HELO DOMAIN-CONTAINING PROTEIN-RELATED"/>
    <property type="match status" value="1"/>
</dbReference>
<feature type="region of interest" description="Disordered" evidence="1">
    <location>
        <begin position="296"/>
        <end position="316"/>
    </location>
</feature>
<dbReference type="InterPro" id="IPR056002">
    <property type="entry name" value="DUF7580"/>
</dbReference>
<dbReference type="Pfam" id="PF24476">
    <property type="entry name" value="DUF7580"/>
    <property type="match status" value="1"/>
</dbReference>
<evidence type="ECO:0000259" key="3">
    <source>
        <dbReference type="PROSITE" id="PS50011"/>
    </source>
</evidence>
<dbReference type="InterPro" id="IPR038305">
    <property type="entry name" value="HeLo_sf"/>
</dbReference>
<keyword evidence="2" id="KW-0732">Signal</keyword>
<dbReference type="PROSITE" id="PS50011">
    <property type="entry name" value="PROTEIN_KINASE_DOM"/>
    <property type="match status" value="1"/>
</dbReference>
<feature type="signal peptide" evidence="2">
    <location>
        <begin position="1"/>
        <end position="16"/>
    </location>
</feature>
<evidence type="ECO:0000256" key="1">
    <source>
        <dbReference type="SAM" id="MobiDB-lite"/>
    </source>
</evidence>
<feature type="region of interest" description="Disordered" evidence="1">
    <location>
        <begin position="692"/>
        <end position="732"/>
    </location>
</feature>
<dbReference type="EMBL" id="LCWV01000007">
    <property type="protein sequence ID" value="PWI71929.1"/>
    <property type="molecule type" value="Genomic_DNA"/>
</dbReference>
<dbReference type="PANTHER" id="PTHR37542:SF1">
    <property type="entry name" value="PRION-INHIBITION AND PROPAGATION HELO DOMAIN-CONTAINING PROTEIN"/>
    <property type="match status" value="1"/>
</dbReference>
<sequence length="845" mass="93732">MACRGSLVILAAVVSGFFTRPSSLSPGLISSRLVSSHLISPCTAQPGVARRGRFFLQWLRLGASGLHGVVAGGWGAGASGGGGHCIAAGAQECLTRPPLLLRSLMTPVYPNLPARAAPPLAPETPDALTVLSGPTTEAESSNRLGTLGRAAKPRHLLPGRQWTPSRSRGWPSASPRSASRSTRAASRARLTDVHPLRRRAHADTPLPGIQLLVTALGYDEECKYLNLRLRMEQQRLFAWSETSGLLDLDANNHDKILDSNIFNLHRQTVLDLLVQVQCLFDEFTAHQRRHNNLKPVRDDDNVLASPDKDARQASFPMSPRKRDFIKKAMAGLKLKSEGGWMRLRWVSFDKEAFEKLLAKFSALNDNMTNILDHSLQVEIRHTVQDTNRGVLLLHHKVADLSHLVLALKSQLEAGGPGIQRTASQLGVPVSSTPMSKLEREASLKALLQLSNLAKFKAFNETIDPRSGLAPTKVDIAAYQFLDLASPAQPRDVQVPRSLIELDPEVDDWETPRCEALLTTSDGTKKKVWIEWKDYDSAGLHPDSLSKKDIVDRVRKLACLLNHSPKPEAFRTPHCLGFFDKADPDTPDEDVDIIDRRLGLIFERPHDDQLHASLPPVSLHDLLRDTSVRKPRVTERVQLAHALSNCVLYLHAVNWLHKGLRSHNVLFFRARGGGGVDYSRPYLSGFDFSRPGGADEMTDAPGDDAEHDLYRHPRTQSNRRGGKNGDKEEERERSKKSFDVYSLGVVLVELAHWRTVDEVLAIDMRRARGDKEVVRRVRQRLLEGGRIADLGAEMGEKYEEATRACLAGGEALGLREGDDETDDEVAERLSMRYYEDVVKKLGSIVV</sequence>
<feature type="domain" description="Protein kinase" evidence="3">
    <location>
        <begin position="478"/>
        <end position="845"/>
    </location>
</feature>
<dbReference type="InterPro" id="IPR000719">
    <property type="entry name" value="Prot_kinase_dom"/>
</dbReference>
<dbReference type="Gene3D" id="1.10.510.10">
    <property type="entry name" value="Transferase(Phosphotransferase) domain 1"/>
    <property type="match status" value="1"/>
</dbReference>
<feature type="compositionally biased region" description="Basic and acidic residues" evidence="1">
    <location>
        <begin position="296"/>
        <end position="311"/>
    </location>
</feature>
<dbReference type="GO" id="GO:0004672">
    <property type="term" value="F:protein kinase activity"/>
    <property type="evidence" value="ECO:0007669"/>
    <property type="project" value="InterPro"/>
</dbReference>
<dbReference type="GO" id="GO:0005524">
    <property type="term" value="F:ATP binding"/>
    <property type="evidence" value="ECO:0007669"/>
    <property type="project" value="InterPro"/>
</dbReference>
<comment type="caution">
    <text evidence="4">The sequence shown here is derived from an EMBL/GenBank/DDBJ whole genome shotgun (WGS) entry which is preliminary data.</text>
</comment>
<reference evidence="4 5" key="1">
    <citation type="journal article" date="2016" name="Front. Microbiol.">
        <title>Genome and transcriptome sequences reveal the specific parasitism of the nematophagous Purpureocillium lilacinum 36-1.</title>
        <authorList>
            <person name="Xie J."/>
            <person name="Li S."/>
            <person name="Mo C."/>
            <person name="Xiao X."/>
            <person name="Peng D."/>
            <person name="Wang G."/>
            <person name="Xiao Y."/>
        </authorList>
    </citation>
    <scope>NUCLEOTIDE SEQUENCE [LARGE SCALE GENOMIC DNA]</scope>
    <source>
        <strain evidence="4 5">36-1</strain>
    </source>
</reference>